<keyword evidence="2" id="KW-0472">Membrane</keyword>
<proteinExistence type="predicted"/>
<keyword evidence="4" id="KW-1185">Reference proteome</keyword>
<protein>
    <submittedName>
        <fullName evidence="3">Uncharacterized protein</fullName>
    </submittedName>
</protein>
<feature type="transmembrane region" description="Helical" evidence="2">
    <location>
        <begin position="7"/>
        <end position="32"/>
    </location>
</feature>
<reference evidence="3 4" key="1">
    <citation type="journal article" date="2019" name="Int. J. Syst. Evol. Microbiol.">
        <title>The Global Catalogue of Microorganisms (GCM) 10K type strain sequencing project: providing services to taxonomists for standard genome sequencing and annotation.</title>
        <authorList>
            <consortium name="The Broad Institute Genomics Platform"/>
            <consortium name="The Broad Institute Genome Sequencing Center for Infectious Disease"/>
            <person name="Wu L."/>
            <person name="Ma J."/>
        </authorList>
    </citation>
    <scope>NUCLEOTIDE SEQUENCE [LARGE SCALE GENOMIC DNA]</scope>
    <source>
        <strain evidence="3 4">JCM 15592</strain>
    </source>
</reference>
<evidence type="ECO:0000313" key="4">
    <source>
        <dbReference type="Proteomes" id="UP001499938"/>
    </source>
</evidence>
<evidence type="ECO:0000256" key="1">
    <source>
        <dbReference type="SAM" id="MobiDB-lite"/>
    </source>
</evidence>
<comment type="caution">
    <text evidence="3">The sequence shown here is derived from an EMBL/GenBank/DDBJ whole genome shotgun (WGS) entry which is preliminary data.</text>
</comment>
<keyword evidence="2" id="KW-0812">Transmembrane</keyword>
<gene>
    <name evidence="3" type="ORF">GCM10009811_18900</name>
</gene>
<sequence>MQTKRRGILPLILGLLLMFVGAPALLIGGAVYGVKGLVKVAEEAPVHQPGDTVTLTKDQPVLVLVDTGPASGTSIQSQATTQQTCTIAGPDGATLSAGNEVKGLVANFDGRRWESAGSYDVTTSGDYAFTCAGPTKIFTGEDAQKFGGSSVLAILGGVFGSLLVGLIGLILTIVGIVKLVRSGRERRMGGGYGGYGGPGPYAGAPAPQQPYGTPPQQQGAYAVPPPPAGSTSGSAYGSTPPSTTGAGPYGTTPTAYDTTPIPQTPPTTPAGPVGPADGITPPPAGRGTPPPPPPAEGPTYRDPTA</sequence>
<feature type="compositionally biased region" description="Low complexity" evidence="1">
    <location>
        <begin position="201"/>
        <end position="221"/>
    </location>
</feature>
<name>A0ABN2LN76_9MICO</name>
<keyword evidence="2" id="KW-1133">Transmembrane helix</keyword>
<dbReference type="RefSeq" id="WP_344084098.1">
    <property type="nucleotide sequence ID" value="NZ_BAAAPO010000030.1"/>
</dbReference>
<feature type="compositionally biased region" description="Pro residues" evidence="1">
    <location>
        <begin position="280"/>
        <end position="296"/>
    </location>
</feature>
<feature type="transmembrane region" description="Helical" evidence="2">
    <location>
        <begin position="151"/>
        <end position="177"/>
    </location>
</feature>
<organism evidence="3 4">
    <name type="scientific">Nostocoides veronense</name>
    <dbReference type="NCBI Taxonomy" id="330836"/>
    <lineage>
        <taxon>Bacteria</taxon>
        <taxon>Bacillati</taxon>
        <taxon>Actinomycetota</taxon>
        <taxon>Actinomycetes</taxon>
        <taxon>Micrococcales</taxon>
        <taxon>Intrasporangiaceae</taxon>
        <taxon>Nostocoides</taxon>
    </lineage>
</organism>
<feature type="region of interest" description="Disordered" evidence="1">
    <location>
        <begin position="199"/>
        <end position="305"/>
    </location>
</feature>
<evidence type="ECO:0000313" key="3">
    <source>
        <dbReference type="EMBL" id="GAA1794561.1"/>
    </source>
</evidence>
<dbReference type="EMBL" id="BAAAPO010000030">
    <property type="protein sequence ID" value="GAA1794561.1"/>
    <property type="molecule type" value="Genomic_DNA"/>
</dbReference>
<feature type="compositionally biased region" description="Low complexity" evidence="1">
    <location>
        <begin position="229"/>
        <end position="261"/>
    </location>
</feature>
<dbReference type="Proteomes" id="UP001499938">
    <property type="component" value="Unassembled WGS sequence"/>
</dbReference>
<accession>A0ABN2LN76</accession>
<evidence type="ECO:0000256" key="2">
    <source>
        <dbReference type="SAM" id="Phobius"/>
    </source>
</evidence>